<sequence length="122" mass="12625">MAQPFRDDGWRISNSPSSGSGVHVGDGIVAEGGADRGDDERGRVVVVLRRSDAFDEGTHDSGDRSGINGKRNDEDFLGLGEDGGRGGGAAGREMQELTRFASLGSGVEFLSTSTASSYNGAC</sequence>
<gene>
    <name evidence="2" type="ORF">HPP92_013889</name>
</gene>
<accession>A0A835QZ41</accession>
<keyword evidence="3" id="KW-1185">Reference proteome</keyword>
<protein>
    <submittedName>
        <fullName evidence="2">Uncharacterized protein</fullName>
    </submittedName>
</protein>
<feature type="compositionally biased region" description="Basic and acidic residues" evidence="1">
    <location>
        <begin position="33"/>
        <end position="63"/>
    </location>
</feature>
<dbReference type="AlphaFoldDB" id="A0A835QZ41"/>
<feature type="region of interest" description="Disordered" evidence="1">
    <location>
        <begin position="1"/>
        <end position="91"/>
    </location>
</feature>
<reference evidence="2 3" key="1">
    <citation type="journal article" date="2020" name="Nat. Food">
        <title>A phased Vanilla planifolia genome enables genetic improvement of flavour and production.</title>
        <authorList>
            <person name="Hasing T."/>
            <person name="Tang H."/>
            <person name="Brym M."/>
            <person name="Khazi F."/>
            <person name="Huang T."/>
            <person name="Chambers A.H."/>
        </authorList>
    </citation>
    <scope>NUCLEOTIDE SEQUENCE [LARGE SCALE GENOMIC DNA]</scope>
    <source>
        <tissue evidence="2">Leaf</tissue>
    </source>
</reference>
<evidence type="ECO:0000256" key="1">
    <source>
        <dbReference type="SAM" id="MobiDB-lite"/>
    </source>
</evidence>
<evidence type="ECO:0000313" key="3">
    <source>
        <dbReference type="Proteomes" id="UP000636800"/>
    </source>
</evidence>
<dbReference type="EMBL" id="JADCNL010000006">
    <property type="protein sequence ID" value="KAG0477048.1"/>
    <property type="molecule type" value="Genomic_DNA"/>
</dbReference>
<dbReference type="OrthoDB" id="2014278at2759"/>
<evidence type="ECO:0000313" key="2">
    <source>
        <dbReference type="EMBL" id="KAG0477048.1"/>
    </source>
</evidence>
<name>A0A835QZ41_VANPL</name>
<proteinExistence type="predicted"/>
<organism evidence="2 3">
    <name type="scientific">Vanilla planifolia</name>
    <name type="common">Vanilla</name>
    <dbReference type="NCBI Taxonomy" id="51239"/>
    <lineage>
        <taxon>Eukaryota</taxon>
        <taxon>Viridiplantae</taxon>
        <taxon>Streptophyta</taxon>
        <taxon>Embryophyta</taxon>
        <taxon>Tracheophyta</taxon>
        <taxon>Spermatophyta</taxon>
        <taxon>Magnoliopsida</taxon>
        <taxon>Liliopsida</taxon>
        <taxon>Asparagales</taxon>
        <taxon>Orchidaceae</taxon>
        <taxon>Vanilloideae</taxon>
        <taxon>Vanilleae</taxon>
        <taxon>Vanilla</taxon>
    </lineage>
</organism>
<dbReference type="Proteomes" id="UP000636800">
    <property type="component" value="Chromosome 6"/>
</dbReference>
<comment type="caution">
    <text evidence="2">The sequence shown here is derived from an EMBL/GenBank/DDBJ whole genome shotgun (WGS) entry which is preliminary data.</text>
</comment>
<feature type="compositionally biased region" description="Basic and acidic residues" evidence="1">
    <location>
        <begin position="1"/>
        <end position="10"/>
    </location>
</feature>